<dbReference type="GO" id="GO:0006783">
    <property type="term" value="P:heme biosynthetic process"/>
    <property type="evidence" value="ECO:0007669"/>
    <property type="project" value="TreeGrafter"/>
</dbReference>
<sequence>MKTLIVYGTRHGSAKKVAYRLRTKLPGEVHVRSVMKERVPPLRDYDTIVLGGSIYMGKIQEELRQFAEEKETELLQKKVALYICAGEPDPALLARELKDSFSEKLYNHAVVKEVAGHEIHMDQLNLLEKSILRMKGVKRSTYQLSEEMMDHTADKLAEPHS</sequence>
<dbReference type="InterPro" id="IPR008254">
    <property type="entry name" value="Flavodoxin/NO_synth"/>
</dbReference>
<keyword evidence="3" id="KW-1185">Reference proteome</keyword>
<organism evidence="2 3">
    <name type="scientific">Halobacillus halophilus (strain ATCC 35676 / DSM 2266 / JCM 20832 / KCTC 3685 / LMG 17431 / NBRC 102448 / NCIMB 2269)</name>
    <name type="common">Sporosarcina halophila</name>
    <dbReference type="NCBI Taxonomy" id="866895"/>
    <lineage>
        <taxon>Bacteria</taxon>
        <taxon>Bacillati</taxon>
        <taxon>Bacillota</taxon>
        <taxon>Bacilli</taxon>
        <taxon>Bacillales</taxon>
        <taxon>Bacillaceae</taxon>
        <taxon>Halobacillus</taxon>
    </lineage>
</organism>
<dbReference type="PANTHER" id="PTHR38030:SF2">
    <property type="entry name" value="PROTOPORPHYRINOGEN IX DEHYDROGENASE [QUINONE]"/>
    <property type="match status" value="1"/>
</dbReference>
<dbReference type="Pfam" id="PF12724">
    <property type="entry name" value="Flavodoxin_5"/>
    <property type="match status" value="1"/>
</dbReference>
<dbReference type="STRING" id="866895.HBHAL_2368"/>
<dbReference type="PROSITE" id="PS50902">
    <property type="entry name" value="FLAVODOXIN_LIKE"/>
    <property type="match status" value="1"/>
</dbReference>
<feature type="domain" description="Flavodoxin-like" evidence="1">
    <location>
        <begin position="3"/>
        <end position="161"/>
    </location>
</feature>
<dbReference type="KEGG" id="hhd:HBHAL_2368"/>
<dbReference type="InterPro" id="IPR026816">
    <property type="entry name" value="Flavodoxin_dom"/>
</dbReference>
<dbReference type="EMBL" id="HE717023">
    <property type="protein sequence ID" value="CCG44714.1"/>
    <property type="molecule type" value="Genomic_DNA"/>
</dbReference>
<dbReference type="PATRIC" id="fig|866895.3.peg.1374"/>
<gene>
    <name evidence="2" type="ordered locus">HBHAL_2368</name>
</gene>
<protein>
    <recommendedName>
        <fullName evidence="1">Flavodoxin-like domain-containing protein</fullName>
    </recommendedName>
</protein>
<dbReference type="SUPFAM" id="SSF52218">
    <property type="entry name" value="Flavoproteins"/>
    <property type="match status" value="1"/>
</dbReference>
<dbReference type="GO" id="GO:0010181">
    <property type="term" value="F:FMN binding"/>
    <property type="evidence" value="ECO:0007669"/>
    <property type="project" value="InterPro"/>
</dbReference>
<dbReference type="Gene3D" id="3.40.50.360">
    <property type="match status" value="1"/>
</dbReference>
<dbReference type="AlphaFoldDB" id="I0JKP5"/>
<accession>I0JKP5</accession>
<dbReference type="eggNOG" id="COG4635">
    <property type="taxonomic scope" value="Bacteria"/>
</dbReference>
<evidence type="ECO:0000313" key="3">
    <source>
        <dbReference type="Proteomes" id="UP000007397"/>
    </source>
</evidence>
<evidence type="ECO:0000313" key="2">
    <source>
        <dbReference type="EMBL" id="CCG44714.1"/>
    </source>
</evidence>
<dbReference type="InterPro" id="IPR029039">
    <property type="entry name" value="Flavoprotein-like_sf"/>
</dbReference>
<dbReference type="HOGENOM" id="CLU_094839_2_0_9"/>
<proteinExistence type="predicted"/>
<evidence type="ECO:0000259" key="1">
    <source>
        <dbReference type="PROSITE" id="PS50902"/>
    </source>
</evidence>
<dbReference type="GO" id="GO:0016651">
    <property type="term" value="F:oxidoreductase activity, acting on NAD(P)H"/>
    <property type="evidence" value="ECO:0007669"/>
    <property type="project" value="UniProtKB-ARBA"/>
</dbReference>
<reference evidence="2 3" key="1">
    <citation type="journal article" date="2013" name="Environ. Microbiol.">
        <title>Chloride and organic osmolytes: a hybrid strategy to cope with elevated salinities by the moderately halophilic, chloride-dependent bacterium Halobacillus halophilus.</title>
        <authorList>
            <person name="Saum S.H."/>
            <person name="Pfeiffer F."/>
            <person name="Palm P."/>
            <person name="Rampp M."/>
            <person name="Schuster S.C."/>
            <person name="Muller V."/>
            <person name="Oesterhelt D."/>
        </authorList>
    </citation>
    <scope>NUCLEOTIDE SEQUENCE [LARGE SCALE GENOMIC DNA]</scope>
    <source>
        <strain evidence="3">ATCC 35676 / DSM 2266 / JCM 20832 / KCTC 3685 / LMG 17431 / NBRC 102448 / NCIMB 2269</strain>
    </source>
</reference>
<dbReference type="PANTHER" id="PTHR38030">
    <property type="entry name" value="PROTOPORPHYRINOGEN IX DEHYDROGENASE [MENAQUINONE]"/>
    <property type="match status" value="1"/>
</dbReference>
<dbReference type="Proteomes" id="UP000007397">
    <property type="component" value="Chromosome"/>
</dbReference>
<dbReference type="InterPro" id="IPR052200">
    <property type="entry name" value="Protoporphyrinogen_IX_DH"/>
</dbReference>
<name>I0JKP5_HALH3</name>
<dbReference type="GO" id="GO:0070819">
    <property type="term" value="F:menaquinone-dependent protoporphyrinogen oxidase activity"/>
    <property type="evidence" value="ECO:0007669"/>
    <property type="project" value="TreeGrafter"/>
</dbReference>
<dbReference type="RefSeq" id="WP_014642616.1">
    <property type="nucleotide sequence ID" value="NC_017668.1"/>
</dbReference>